<comment type="caution">
    <text evidence="2">The sequence shown here is derived from an EMBL/GenBank/DDBJ whole genome shotgun (WGS) entry which is preliminary data.</text>
</comment>
<protein>
    <submittedName>
        <fullName evidence="2">Uncharacterized protein</fullName>
    </submittedName>
</protein>
<evidence type="ECO:0000313" key="2">
    <source>
        <dbReference type="EMBL" id="MDQ0272523.1"/>
    </source>
</evidence>
<sequence>MKKFIVFAASFSCVFIGIEILTGLLLTSFYTPDLGSSLDAANIQEQVVIGSTHYLPPLTIGLAALGIAFAAFRLLNKRLI</sequence>
<reference evidence="2 3" key="1">
    <citation type="submission" date="2023-07" db="EMBL/GenBank/DDBJ databases">
        <title>Genomic Encyclopedia of Type Strains, Phase IV (KMG-IV): sequencing the most valuable type-strain genomes for metagenomic binning, comparative biology and taxonomic classification.</title>
        <authorList>
            <person name="Goeker M."/>
        </authorList>
    </citation>
    <scope>NUCLEOTIDE SEQUENCE [LARGE SCALE GENOMIC DNA]</scope>
    <source>
        <strain evidence="2 3">DSM 23494</strain>
    </source>
</reference>
<keyword evidence="1" id="KW-0812">Transmembrane</keyword>
<keyword evidence="1" id="KW-0472">Membrane</keyword>
<gene>
    <name evidence="2" type="ORF">J2S17_004415</name>
</gene>
<keyword evidence="3" id="KW-1185">Reference proteome</keyword>
<evidence type="ECO:0000313" key="3">
    <source>
        <dbReference type="Proteomes" id="UP001238088"/>
    </source>
</evidence>
<evidence type="ECO:0000256" key="1">
    <source>
        <dbReference type="SAM" id="Phobius"/>
    </source>
</evidence>
<name>A0ABU0AQ55_9BACI</name>
<accession>A0ABU0AQ55</accession>
<organism evidence="2 3">
    <name type="scientific">Cytobacillus purgationiresistens</name>
    <dbReference type="NCBI Taxonomy" id="863449"/>
    <lineage>
        <taxon>Bacteria</taxon>
        <taxon>Bacillati</taxon>
        <taxon>Bacillota</taxon>
        <taxon>Bacilli</taxon>
        <taxon>Bacillales</taxon>
        <taxon>Bacillaceae</taxon>
        <taxon>Cytobacillus</taxon>
    </lineage>
</organism>
<dbReference type="Proteomes" id="UP001238088">
    <property type="component" value="Unassembled WGS sequence"/>
</dbReference>
<dbReference type="RefSeq" id="WP_307477884.1">
    <property type="nucleotide sequence ID" value="NZ_JAUSUB010000024.1"/>
</dbReference>
<dbReference type="EMBL" id="JAUSUB010000024">
    <property type="protein sequence ID" value="MDQ0272523.1"/>
    <property type="molecule type" value="Genomic_DNA"/>
</dbReference>
<proteinExistence type="predicted"/>
<feature type="transmembrane region" description="Helical" evidence="1">
    <location>
        <begin position="54"/>
        <end position="75"/>
    </location>
</feature>
<feature type="transmembrane region" description="Helical" evidence="1">
    <location>
        <begin position="7"/>
        <end position="30"/>
    </location>
</feature>
<keyword evidence="1" id="KW-1133">Transmembrane helix</keyword>